<gene>
    <name evidence="2" type="ORF">QC762_606905</name>
</gene>
<evidence type="ECO:0000313" key="2">
    <source>
        <dbReference type="EMBL" id="KAK4651937.1"/>
    </source>
</evidence>
<evidence type="ECO:0000256" key="1">
    <source>
        <dbReference type="SAM" id="MobiDB-lite"/>
    </source>
</evidence>
<reference evidence="2 3" key="1">
    <citation type="journal article" date="2023" name="bioRxiv">
        <title>High-quality genome assemblies of four members of thePodospora anserinaspecies complex.</title>
        <authorList>
            <person name="Ament-Velasquez S.L."/>
            <person name="Vogan A.A."/>
            <person name="Wallerman O."/>
            <person name="Hartmann F."/>
            <person name="Gautier V."/>
            <person name="Silar P."/>
            <person name="Giraud T."/>
            <person name="Johannesson H."/>
        </authorList>
    </citation>
    <scope>NUCLEOTIDE SEQUENCE [LARGE SCALE GENOMIC DNA]</scope>
    <source>
        <strain evidence="2 3">CBS 415.72m</strain>
    </source>
</reference>
<dbReference type="RefSeq" id="XP_062740912.1">
    <property type="nucleotide sequence ID" value="XM_062892378.1"/>
</dbReference>
<sequence length="111" mass="12359">MSPTKPQHISGEFVITDDDNGANASRFNFEPGSEPALEHLEALMDRLQEHEKALGRVHEGQEAVLRVHLFVPSSLRLLSFQHTSPSPETMFSVRSHSGPSFRPISNNTLLL</sequence>
<organism evidence="2 3">
    <name type="scientific">Podospora pseudocomata</name>
    <dbReference type="NCBI Taxonomy" id="2093779"/>
    <lineage>
        <taxon>Eukaryota</taxon>
        <taxon>Fungi</taxon>
        <taxon>Dikarya</taxon>
        <taxon>Ascomycota</taxon>
        <taxon>Pezizomycotina</taxon>
        <taxon>Sordariomycetes</taxon>
        <taxon>Sordariomycetidae</taxon>
        <taxon>Sordariales</taxon>
        <taxon>Podosporaceae</taxon>
        <taxon>Podospora</taxon>
    </lineage>
</organism>
<dbReference type="EMBL" id="JAFFHA010000008">
    <property type="protein sequence ID" value="KAK4651937.1"/>
    <property type="molecule type" value="Genomic_DNA"/>
</dbReference>
<proteinExistence type="predicted"/>
<accession>A0ABR0G8D5</accession>
<protein>
    <submittedName>
        <fullName evidence="2">Uncharacterized protein</fullName>
    </submittedName>
</protein>
<keyword evidence="3" id="KW-1185">Reference proteome</keyword>
<comment type="caution">
    <text evidence="2">The sequence shown here is derived from an EMBL/GenBank/DDBJ whole genome shotgun (WGS) entry which is preliminary data.</text>
</comment>
<name>A0ABR0G8D5_9PEZI</name>
<feature type="region of interest" description="Disordered" evidence="1">
    <location>
        <begin position="1"/>
        <end position="21"/>
    </location>
</feature>
<dbReference type="GeneID" id="87912285"/>
<evidence type="ECO:0000313" key="3">
    <source>
        <dbReference type="Proteomes" id="UP001323405"/>
    </source>
</evidence>
<dbReference type="Proteomes" id="UP001323405">
    <property type="component" value="Unassembled WGS sequence"/>
</dbReference>